<sequence length="179" mass="21339">VLNKNGSKGQPHDRTKWWDKNKKHVWHAMLCGYKAENSNYYISLDDCNAPDTDNDDQFLRWMTEWSRQFCEEKKNKTISLEKNCLDNDRDKTKSAENKSYKLNDTKCQASYNTYKDWIRSKHDQWKSWKKKYQKEKKEQNVNVDNTIGTSITAPLLSKPQKSEQDDAEKYIESKCYECN</sequence>
<feature type="region of interest" description="Disordered" evidence="1">
    <location>
        <begin position="139"/>
        <end position="167"/>
    </location>
</feature>
<dbReference type="InterPro" id="IPR042202">
    <property type="entry name" value="Duffy-ag-bd_sf"/>
</dbReference>
<dbReference type="Gene3D" id="1.20.1310.20">
    <property type="entry name" value="Duffy-antigen binding domain"/>
    <property type="match status" value="1"/>
</dbReference>
<accession>A0A151L1Z5</accession>
<evidence type="ECO:0000313" key="3">
    <source>
        <dbReference type="Proteomes" id="UP000076004"/>
    </source>
</evidence>
<organism evidence="2 3">
    <name type="scientific">Plasmodium gaboni</name>
    <dbReference type="NCBI Taxonomy" id="647221"/>
    <lineage>
        <taxon>Eukaryota</taxon>
        <taxon>Sar</taxon>
        <taxon>Alveolata</taxon>
        <taxon>Apicomplexa</taxon>
        <taxon>Aconoidasida</taxon>
        <taxon>Haemosporida</taxon>
        <taxon>Plasmodiidae</taxon>
        <taxon>Plasmodium</taxon>
        <taxon>Plasmodium (Laverania)</taxon>
    </lineage>
</organism>
<reference evidence="2 3" key="1">
    <citation type="journal article" date="2016" name="Nat. Commun.">
        <title>Genomes of cryptic chimpanzee Plasmodium species reveal key evolutionary events leading to human malaria.</title>
        <authorList>
            <person name="Sundararaman S.A."/>
            <person name="Plenderleith L.J."/>
            <person name="Liu W."/>
            <person name="Loy D.E."/>
            <person name="Learn G.H."/>
            <person name="Li Y."/>
            <person name="Shaw K.S."/>
            <person name="Ayouba A."/>
            <person name="Peeters M."/>
            <person name="Speede S."/>
            <person name="Shaw G.M."/>
            <person name="Bushman F.D."/>
            <person name="Brisson D."/>
            <person name="Rayner J.C."/>
            <person name="Sharp P.M."/>
            <person name="Hahn B.H."/>
        </authorList>
    </citation>
    <scope>NUCLEOTIDE SEQUENCE [LARGE SCALE GENOMIC DNA]</scope>
    <source>
        <strain evidence="2 3">SY75</strain>
    </source>
</reference>
<name>A0A151L1Z5_9APIC</name>
<dbReference type="Proteomes" id="UP000076004">
    <property type="component" value="Unassembled WGS sequence"/>
</dbReference>
<comment type="caution">
    <text evidence="2">The sequence shown here is derived from an EMBL/GenBank/DDBJ whole genome shotgun (WGS) entry which is preliminary data.</text>
</comment>
<protein>
    <submittedName>
        <fullName evidence="2">Putative EMP1-like protein</fullName>
    </submittedName>
</protein>
<dbReference type="SUPFAM" id="SSF140924">
    <property type="entry name" value="Duffy binding domain-like"/>
    <property type="match status" value="1"/>
</dbReference>
<proteinExistence type="predicted"/>
<feature type="non-terminal residue" evidence="2">
    <location>
        <position position="1"/>
    </location>
</feature>
<feature type="compositionally biased region" description="Polar residues" evidence="1">
    <location>
        <begin position="140"/>
        <end position="152"/>
    </location>
</feature>
<dbReference type="AlphaFoldDB" id="A0A151L1Z5"/>
<dbReference type="RefSeq" id="XP_018638694.1">
    <property type="nucleotide sequence ID" value="XM_018783524.1"/>
</dbReference>
<feature type="non-terminal residue" evidence="2">
    <location>
        <position position="179"/>
    </location>
</feature>
<gene>
    <name evidence="2" type="ORF">PGSY75_0040700</name>
</gene>
<dbReference type="VEuPathDB" id="PlasmoDB:PGSY75_0040700"/>
<evidence type="ECO:0000313" key="2">
    <source>
        <dbReference type="EMBL" id="KYN92973.1"/>
    </source>
</evidence>
<dbReference type="Gene3D" id="1.20.58.830">
    <property type="match status" value="1"/>
</dbReference>
<dbReference type="EMBL" id="LVLB01000405">
    <property type="protein sequence ID" value="KYN92973.1"/>
    <property type="molecule type" value="Genomic_DNA"/>
</dbReference>
<dbReference type="GeneID" id="29774136"/>
<dbReference type="KEGG" id="pgab:PGSY75_0040700"/>
<evidence type="ECO:0000256" key="1">
    <source>
        <dbReference type="SAM" id="MobiDB-lite"/>
    </source>
</evidence>